<proteinExistence type="predicted"/>
<evidence type="ECO:0000313" key="2">
    <source>
        <dbReference type="EMBL" id="KAK3744129.1"/>
    </source>
</evidence>
<dbReference type="SUPFAM" id="SSF56496">
    <property type="entry name" value="Fibrinogen C-terminal domain-like"/>
    <property type="match status" value="1"/>
</dbReference>
<organism evidence="2 3">
    <name type="scientific">Elysia crispata</name>
    <name type="common">lettuce slug</name>
    <dbReference type="NCBI Taxonomy" id="231223"/>
    <lineage>
        <taxon>Eukaryota</taxon>
        <taxon>Metazoa</taxon>
        <taxon>Spiralia</taxon>
        <taxon>Lophotrochozoa</taxon>
        <taxon>Mollusca</taxon>
        <taxon>Gastropoda</taxon>
        <taxon>Heterobranchia</taxon>
        <taxon>Euthyneura</taxon>
        <taxon>Panpulmonata</taxon>
        <taxon>Sacoglossa</taxon>
        <taxon>Placobranchoidea</taxon>
        <taxon>Plakobranchidae</taxon>
        <taxon>Elysia</taxon>
    </lineage>
</organism>
<sequence length="290" mass="32061">MSGKPLQQQIAHRDCPVLPPSFGLSTRKVKNRASTCETLSLPVLLTYNETIPIPGSDSQNESLAFLGSDSLNGSVAFLGSQIDNGSLPEPGSEAFDEFLTESLSGVDADNEGFPVPESNVTREVERAFGGDRFYTIRHALGFTTLCDTQADGGGWTVVQGNHEVRFEFTTSSRQSKVVQYNRFSIGPDWDKYRLLINALDYNRAKSSESGFSIELHNLMRFTTVDRDNDVCLLCNCAFPGRGGWWHYSCATANLNGLWGMPLFNLGPSWIFNAGLNRPLRSTAMMIRLRV</sequence>
<dbReference type="AlphaFoldDB" id="A0AAE0YGP9"/>
<comment type="caution">
    <text evidence="2">The sequence shown here is derived from an EMBL/GenBank/DDBJ whole genome shotgun (WGS) entry which is preliminary data.</text>
</comment>
<name>A0AAE0YGP9_9GAST</name>
<protein>
    <recommendedName>
        <fullName evidence="1">Fibrinogen C-terminal domain-containing protein</fullName>
    </recommendedName>
</protein>
<dbReference type="SMART" id="SM00186">
    <property type="entry name" value="FBG"/>
    <property type="match status" value="1"/>
</dbReference>
<dbReference type="InterPro" id="IPR002181">
    <property type="entry name" value="Fibrinogen_a/b/g_C_dom"/>
</dbReference>
<feature type="domain" description="Fibrinogen C-terminal" evidence="1">
    <location>
        <begin position="156"/>
        <end position="290"/>
    </location>
</feature>
<gene>
    <name evidence="2" type="ORF">RRG08_064386</name>
</gene>
<dbReference type="PROSITE" id="PS51406">
    <property type="entry name" value="FIBRINOGEN_C_2"/>
    <property type="match status" value="1"/>
</dbReference>
<keyword evidence="3" id="KW-1185">Reference proteome</keyword>
<dbReference type="InterPro" id="IPR036056">
    <property type="entry name" value="Fibrinogen-like_C"/>
</dbReference>
<dbReference type="PANTHER" id="PTHR19143">
    <property type="entry name" value="FIBRINOGEN/TENASCIN/ANGIOPOEITIN"/>
    <property type="match status" value="1"/>
</dbReference>
<accession>A0AAE0YGP9</accession>
<dbReference type="InterPro" id="IPR014716">
    <property type="entry name" value="Fibrinogen_a/b/g_C_1"/>
</dbReference>
<reference evidence="2" key="1">
    <citation type="journal article" date="2023" name="G3 (Bethesda)">
        <title>A reference genome for the long-term kleptoplast-retaining sea slug Elysia crispata morphotype clarki.</title>
        <authorList>
            <person name="Eastman K.E."/>
            <person name="Pendleton A.L."/>
            <person name="Shaikh M.A."/>
            <person name="Suttiyut T."/>
            <person name="Ogas R."/>
            <person name="Tomko P."/>
            <person name="Gavelis G."/>
            <person name="Widhalm J.R."/>
            <person name="Wisecaver J.H."/>
        </authorList>
    </citation>
    <scope>NUCLEOTIDE SEQUENCE</scope>
    <source>
        <strain evidence="2">ECLA1</strain>
    </source>
</reference>
<dbReference type="Gene3D" id="3.90.215.10">
    <property type="entry name" value="Gamma Fibrinogen, chain A, domain 1"/>
    <property type="match status" value="1"/>
</dbReference>
<dbReference type="GO" id="GO:0005615">
    <property type="term" value="C:extracellular space"/>
    <property type="evidence" value="ECO:0007669"/>
    <property type="project" value="TreeGrafter"/>
</dbReference>
<dbReference type="EMBL" id="JAWDGP010006275">
    <property type="protein sequence ID" value="KAK3744129.1"/>
    <property type="molecule type" value="Genomic_DNA"/>
</dbReference>
<evidence type="ECO:0000259" key="1">
    <source>
        <dbReference type="PROSITE" id="PS51406"/>
    </source>
</evidence>
<evidence type="ECO:0000313" key="3">
    <source>
        <dbReference type="Proteomes" id="UP001283361"/>
    </source>
</evidence>
<dbReference type="Proteomes" id="UP001283361">
    <property type="component" value="Unassembled WGS sequence"/>
</dbReference>
<dbReference type="PANTHER" id="PTHR19143:SF327">
    <property type="entry name" value="FI21813P1-RELATED"/>
    <property type="match status" value="1"/>
</dbReference>
<dbReference type="Pfam" id="PF00147">
    <property type="entry name" value="Fibrinogen_C"/>
    <property type="match status" value="1"/>
</dbReference>
<dbReference type="InterPro" id="IPR050373">
    <property type="entry name" value="Fibrinogen_C-term_domain"/>
</dbReference>